<dbReference type="InterPro" id="IPR000238">
    <property type="entry name" value="RbfA"/>
</dbReference>
<dbReference type="InterPro" id="IPR015946">
    <property type="entry name" value="KH_dom-like_a/b"/>
</dbReference>
<dbReference type="NCBIfam" id="TIGR00082">
    <property type="entry name" value="rbfA"/>
    <property type="match status" value="1"/>
</dbReference>
<keyword evidence="1" id="KW-0690">Ribosome biogenesis</keyword>
<dbReference type="EMBL" id="MWAK01000348">
    <property type="protein sequence ID" value="OPZ89610.1"/>
    <property type="molecule type" value="Genomic_DNA"/>
</dbReference>
<accession>A0A1V5M9M3</accession>
<gene>
    <name evidence="2" type="primary">rbfA</name>
    <name evidence="2" type="ORF">BWY73_01472</name>
</gene>
<dbReference type="Proteomes" id="UP000485484">
    <property type="component" value="Unassembled WGS sequence"/>
</dbReference>
<reference evidence="2" key="1">
    <citation type="submission" date="2017-02" db="EMBL/GenBank/DDBJ databases">
        <title>Delving into the versatile metabolic prowess of the omnipresent phylum Bacteroidetes.</title>
        <authorList>
            <person name="Nobu M.K."/>
            <person name="Mei R."/>
            <person name="Narihiro T."/>
            <person name="Kuroda K."/>
            <person name="Liu W.-T."/>
        </authorList>
    </citation>
    <scope>NUCLEOTIDE SEQUENCE</scope>
    <source>
        <strain evidence="2">ADurb.Bin417</strain>
    </source>
</reference>
<protein>
    <submittedName>
        <fullName evidence="2">Ribosome-binding factor A</fullName>
    </submittedName>
</protein>
<organism evidence="2">
    <name type="scientific">candidate division TA06 bacterium ADurb.Bin417</name>
    <dbReference type="NCBI Taxonomy" id="1852828"/>
    <lineage>
        <taxon>Bacteria</taxon>
        <taxon>Bacteria division TA06</taxon>
    </lineage>
</organism>
<dbReference type="AlphaFoldDB" id="A0A1V5M9M3"/>
<evidence type="ECO:0000313" key="2">
    <source>
        <dbReference type="EMBL" id="OPZ89610.1"/>
    </source>
</evidence>
<dbReference type="PANTHER" id="PTHR33515">
    <property type="entry name" value="RIBOSOME-BINDING FACTOR A, CHLOROPLASTIC-RELATED"/>
    <property type="match status" value="1"/>
</dbReference>
<dbReference type="SUPFAM" id="SSF89919">
    <property type="entry name" value="Ribosome-binding factor A, RbfA"/>
    <property type="match status" value="1"/>
</dbReference>
<proteinExistence type="predicted"/>
<dbReference type="Pfam" id="PF02033">
    <property type="entry name" value="RBFA"/>
    <property type="match status" value="1"/>
</dbReference>
<sequence>MAGLIHRLLAEALQKELTETTAWKINITKVDLSPDLRHARVFFLAITGPEDRLECEQMLKANTPVLKKAMARNLRVRFQPEISFVWDEALQATERVDEILDRLSRERRATEVPASETEDKRTDD</sequence>
<dbReference type="PANTHER" id="PTHR33515:SF1">
    <property type="entry name" value="RIBOSOME-BINDING FACTOR A, CHLOROPLASTIC-RELATED"/>
    <property type="match status" value="1"/>
</dbReference>
<dbReference type="InterPro" id="IPR023799">
    <property type="entry name" value="RbfA_dom_sf"/>
</dbReference>
<dbReference type="GO" id="GO:0005829">
    <property type="term" value="C:cytosol"/>
    <property type="evidence" value="ECO:0007669"/>
    <property type="project" value="TreeGrafter"/>
</dbReference>
<name>A0A1V5M9M3_UNCT6</name>
<dbReference type="Gene3D" id="3.30.300.20">
    <property type="match status" value="1"/>
</dbReference>
<evidence type="ECO:0000256" key="1">
    <source>
        <dbReference type="ARBA" id="ARBA00022517"/>
    </source>
</evidence>
<dbReference type="GO" id="GO:0043024">
    <property type="term" value="F:ribosomal small subunit binding"/>
    <property type="evidence" value="ECO:0007669"/>
    <property type="project" value="TreeGrafter"/>
</dbReference>
<dbReference type="GO" id="GO:0006364">
    <property type="term" value="P:rRNA processing"/>
    <property type="evidence" value="ECO:0007669"/>
    <property type="project" value="InterPro"/>
</dbReference>
<comment type="caution">
    <text evidence="2">The sequence shown here is derived from an EMBL/GenBank/DDBJ whole genome shotgun (WGS) entry which is preliminary data.</text>
</comment>